<keyword evidence="2" id="KW-1133">Transmembrane helix</keyword>
<dbReference type="Proteomes" id="UP000683360">
    <property type="component" value="Unassembled WGS sequence"/>
</dbReference>
<feature type="region of interest" description="Disordered" evidence="1">
    <location>
        <begin position="33"/>
        <end position="55"/>
    </location>
</feature>
<organism evidence="3 4">
    <name type="scientific">Mytilus edulis</name>
    <name type="common">Blue mussel</name>
    <dbReference type="NCBI Taxonomy" id="6550"/>
    <lineage>
        <taxon>Eukaryota</taxon>
        <taxon>Metazoa</taxon>
        <taxon>Spiralia</taxon>
        <taxon>Lophotrochozoa</taxon>
        <taxon>Mollusca</taxon>
        <taxon>Bivalvia</taxon>
        <taxon>Autobranchia</taxon>
        <taxon>Pteriomorphia</taxon>
        <taxon>Mytilida</taxon>
        <taxon>Mytiloidea</taxon>
        <taxon>Mytilidae</taxon>
        <taxon>Mytilinae</taxon>
        <taxon>Mytilus</taxon>
    </lineage>
</organism>
<reference evidence="3" key="1">
    <citation type="submission" date="2021-03" db="EMBL/GenBank/DDBJ databases">
        <authorList>
            <person name="Bekaert M."/>
        </authorList>
    </citation>
    <scope>NUCLEOTIDE SEQUENCE</scope>
</reference>
<evidence type="ECO:0000256" key="2">
    <source>
        <dbReference type="SAM" id="Phobius"/>
    </source>
</evidence>
<evidence type="ECO:0000313" key="3">
    <source>
        <dbReference type="EMBL" id="CAG2255263.1"/>
    </source>
</evidence>
<evidence type="ECO:0000313" key="4">
    <source>
        <dbReference type="Proteomes" id="UP000683360"/>
    </source>
</evidence>
<keyword evidence="2" id="KW-0812">Transmembrane</keyword>
<keyword evidence="2" id="KW-0472">Membrane</keyword>
<feature type="compositionally biased region" description="Basic and acidic residues" evidence="1">
    <location>
        <begin position="34"/>
        <end position="55"/>
    </location>
</feature>
<dbReference type="AlphaFoldDB" id="A0A8S3VG81"/>
<comment type="caution">
    <text evidence="3">The sequence shown here is derived from an EMBL/GenBank/DDBJ whole genome shotgun (WGS) entry which is preliminary data.</text>
</comment>
<keyword evidence="4" id="KW-1185">Reference proteome</keyword>
<dbReference type="EMBL" id="CAJPWZ010003261">
    <property type="protein sequence ID" value="CAG2255263.1"/>
    <property type="molecule type" value="Genomic_DNA"/>
</dbReference>
<accession>A0A8S3VG81</accession>
<name>A0A8S3VG81_MYTED</name>
<gene>
    <name evidence="3" type="ORF">MEDL_66693</name>
</gene>
<evidence type="ECO:0000256" key="1">
    <source>
        <dbReference type="SAM" id="MobiDB-lite"/>
    </source>
</evidence>
<protein>
    <submittedName>
        <fullName evidence="3">Uncharacterized protein</fullName>
    </submittedName>
</protein>
<proteinExistence type="predicted"/>
<feature type="transmembrane region" description="Helical" evidence="2">
    <location>
        <begin position="186"/>
        <end position="206"/>
    </location>
</feature>
<sequence length="219" mass="24285">MSKNTTTGTARRRDEVTTALGCSDNFSNKGDNIGIEHNEIRSTSRSEVDLTERSDESKHTDFDVSACKVITSDNRIQSKCSSEIVICSRSGKCVNSIIEACVNKKSYDSFEMLSDGNDIEKLDTFNREDKGGKETSDSRISCKKTQQSLSMGVENKQIKMNVSTNKSNSGVVTNYLIDKSKLCGLFLLHFYLLINLLCLLFCSLYAQMGNGSLCDKFAE</sequence>